<comment type="caution">
    <text evidence="1">The sequence shown here is derived from an EMBL/GenBank/DDBJ whole genome shotgun (WGS) entry which is preliminary data.</text>
</comment>
<reference evidence="1 2" key="1">
    <citation type="submission" date="2021-06" db="EMBL/GenBank/DDBJ databases">
        <authorList>
            <person name="Palmer J.M."/>
        </authorList>
    </citation>
    <scope>NUCLEOTIDE SEQUENCE [LARGE SCALE GENOMIC DNA]</scope>
    <source>
        <strain evidence="2">if_2019</strain>
        <tissue evidence="1">Muscle</tissue>
    </source>
</reference>
<evidence type="ECO:0000313" key="2">
    <source>
        <dbReference type="Proteomes" id="UP001482620"/>
    </source>
</evidence>
<sequence length="112" mass="12547">MLTCDLRCDLRYSTAALAVCLGSLPSWKMNLHPSLAASNRFSSRIARFSSTHLPINSDQHPCHCFKEALPQHDVAITMFHNGDGVFRLMCSVYFQPYIAFCMNATHVNLGLL</sequence>
<organism evidence="1 2">
    <name type="scientific">Ilyodon furcidens</name>
    <name type="common">goldbreast splitfin</name>
    <dbReference type="NCBI Taxonomy" id="33524"/>
    <lineage>
        <taxon>Eukaryota</taxon>
        <taxon>Metazoa</taxon>
        <taxon>Chordata</taxon>
        <taxon>Craniata</taxon>
        <taxon>Vertebrata</taxon>
        <taxon>Euteleostomi</taxon>
        <taxon>Actinopterygii</taxon>
        <taxon>Neopterygii</taxon>
        <taxon>Teleostei</taxon>
        <taxon>Neoteleostei</taxon>
        <taxon>Acanthomorphata</taxon>
        <taxon>Ovalentaria</taxon>
        <taxon>Atherinomorphae</taxon>
        <taxon>Cyprinodontiformes</taxon>
        <taxon>Goodeidae</taxon>
        <taxon>Ilyodon</taxon>
    </lineage>
</organism>
<name>A0ABV0U5K3_9TELE</name>
<gene>
    <name evidence="1" type="ORF">ILYODFUR_004548</name>
</gene>
<dbReference type="EMBL" id="JAHRIQ010058178">
    <property type="protein sequence ID" value="MEQ2239443.1"/>
    <property type="molecule type" value="Genomic_DNA"/>
</dbReference>
<dbReference type="Proteomes" id="UP001482620">
    <property type="component" value="Unassembled WGS sequence"/>
</dbReference>
<keyword evidence="2" id="KW-1185">Reference proteome</keyword>
<protein>
    <submittedName>
        <fullName evidence="1">Uncharacterized protein</fullName>
    </submittedName>
</protein>
<proteinExistence type="predicted"/>
<evidence type="ECO:0000313" key="1">
    <source>
        <dbReference type="EMBL" id="MEQ2239443.1"/>
    </source>
</evidence>
<accession>A0ABV0U5K3</accession>